<accession>A0A5A7T6N3</accession>
<evidence type="ECO:0000313" key="1">
    <source>
        <dbReference type="EMBL" id="KAA0037217.1"/>
    </source>
</evidence>
<evidence type="ECO:0000313" key="4">
    <source>
        <dbReference type="Proteomes" id="UP000321947"/>
    </source>
</evidence>
<dbReference type="EMBL" id="SSTE01019034">
    <property type="protein sequence ID" value="KAA0037217.1"/>
    <property type="molecule type" value="Genomic_DNA"/>
</dbReference>
<dbReference type="Proteomes" id="UP000321947">
    <property type="component" value="Unassembled WGS sequence"/>
</dbReference>
<reference evidence="3 4" key="1">
    <citation type="submission" date="2019-08" db="EMBL/GenBank/DDBJ databases">
        <title>Draft genome sequences of two oriental melons (Cucumis melo L. var makuwa).</title>
        <authorList>
            <person name="Kwon S.-Y."/>
        </authorList>
    </citation>
    <scope>NUCLEOTIDE SEQUENCE [LARGE SCALE GENOMIC DNA]</scope>
    <source>
        <strain evidence="4">cv. Chang Bougi</strain>
        <strain evidence="3">cv. SW 3</strain>
        <tissue evidence="1">Leaf</tissue>
    </source>
</reference>
<protein>
    <submittedName>
        <fullName evidence="1">Uncharacterized protein</fullName>
    </submittedName>
</protein>
<dbReference type="AlphaFoldDB" id="A0A5A7T6N3"/>
<name>A0A5A7T6N3_CUCMM</name>
<evidence type="ECO:0000313" key="3">
    <source>
        <dbReference type="Proteomes" id="UP000321393"/>
    </source>
</evidence>
<dbReference type="Proteomes" id="UP000321393">
    <property type="component" value="Unassembled WGS sequence"/>
</dbReference>
<organism evidence="1 3">
    <name type="scientific">Cucumis melo var. makuwa</name>
    <name type="common">Oriental melon</name>
    <dbReference type="NCBI Taxonomy" id="1194695"/>
    <lineage>
        <taxon>Eukaryota</taxon>
        <taxon>Viridiplantae</taxon>
        <taxon>Streptophyta</taxon>
        <taxon>Embryophyta</taxon>
        <taxon>Tracheophyta</taxon>
        <taxon>Spermatophyta</taxon>
        <taxon>Magnoliopsida</taxon>
        <taxon>eudicotyledons</taxon>
        <taxon>Gunneridae</taxon>
        <taxon>Pentapetalae</taxon>
        <taxon>rosids</taxon>
        <taxon>fabids</taxon>
        <taxon>Cucurbitales</taxon>
        <taxon>Cucurbitaceae</taxon>
        <taxon>Benincaseae</taxon>
        <taxon>Cucumis</taxon>
    </lineage>
</organism>
<sequence>MESQVACVAGCDNLVIVKIMLLRRGRGARSGSRAIIEPIMDLEAHSVNPDVRREQEETVYDRVAQRLIKVMGS</sequence>
<proteinExistence type="predicted"/>
<comment type="caution">
    <text evidence="1">The sequence shown here is derived from an EMBL/GenBank/DDBJ whole genome shotgun (WGS) entry which is preliminary data.</text>
</comment>
<evidence type="ECO:0000313" key="2">
    <source>
        <dbReference type="EMBL" id="TYK13856.1"/>
    </source>
</evidence>
<gene>
    <name evidence="2" type="ORF">E5676_scaffold832G00410</name>
    <name evidence="1" type="ORF">E6C27_scaffold379G001320</name>
</gene>
<dbReference type="EMBL" id="SSTD01009720">
    <property type="protein sequence ID" value="TYK13856.1"/>
    <property type="molecule type" value="Genomic_DNA"/>
</dbReference>